<dbReference type="InterPro" id="IPR011698">
    <property type="entry name" value="GATase_3"/>
</dbReference>
<sequence>MDVLNDSNGSIDIPRIVIAGTGSGVGKTTIVLALTQAFQKRGMNVATFKCGPDYLDPTYHARATGKTCHNLDGWLMGKESVLNTFHQACHNADIAIIEGVMGLFDGHSPNSETGSTAEIAKWLGAPVLAVVDASGMARTVAALLQGLKAFDPELKLAGAFTNFIGSKSHIQLLKDASNDIPVFGGFSKHPEHAFPERHLGLYSASEENLSEERFHFWGNLAEEWLEIDSVLKIAKSAPKIDVPISSTNTVTTRCRIGIAFDSAFHFYYEENLMRLKEAGAELIFFSPISDSKIPEADGLYFGGGYPELFAESLSENVSMLNDIREFAYNNKPIYAECGGLMYLSQEIERVDGESFPMLGLIPGKVKMGEKLKALGYVEVVTEIRTIFGEAGLRFRGHQFRYSDFEPKESSEKELKFAYKLRRRRGNEVVEEGYQNRSILASYVHAHWASNPTLPRGFVQSCREARR</sequence>
<dbReference type="Pfam" id="PF01656">
    <property type="entry name" value="CbiA"/>
    <property type="match status" value="1"/>
</dbReference>
<organism evidence="11 12">
    <name type="scientific">Leptospira kmetyi</name>
    <dbReference type="NCBI Taxonomy" id="408139"/>
    <lineage>
        <taxon>Bacteria</taxon>
        <taxon>Pseudomonadati</taxon>
        <taxon>Spirochaetota</taxon>
        <taxon>Spirochaetia</taxon>
        <taxon>Leptospirales</taxon>
        <taxon>Leptospiraceae</taxon>
        <taxon>Leptospira</taxon>
    </lineage>
</organism>
<dbReference type="RefSeq" id="WP_123180563.1">
    <property type="nucleotide sequence ID" value="NZ_CP033615.1"/>
</dbReference>
<dbReference type="EMBL" id="CP033615">
    <property type="protein sequence ID" value="AYV57946.1"/>
    <property type="molecule type" value="Genomic_DNA"/>
</dbReference>
<evidence type="ECO:0000256" key="8">
    <source>
        <dbReference type="HAMAP-Rule" id="MF_00027"/>
    </source>
</evidence>
<keyword evidence="2 8" id="KW-0169">Cobalamin biosynthesis</keyword>
<evidence type="ECO:0000313" key="11">
    <source>
        <dbReference type="EMBL" id="AYV57946.1"/>
    </source>
</evidence>
<comment type="similarity">
    <text evidence="8">Belongs to the CobB/CbiA family.</text>
</comment>
<comment type="cofactor">
    <cofactor evidence="1 8">
        <name>Mg(2+)</name>
        <dbReference type="ChEBI" id="CHEBI:18420"/>
    </cofactor>
</comment>
<keyword evidence="3 8" id="KW-0436">Ligase</keyword>
<dbReference type="SUPFAM" id="SSF52540">
    <property type="entry name" value="P-loop containing nucleoside triphosphate hydrolases"/>
    <property type="match status" value="1"/>
</dbReference>
<evidence type="ECO:0000256" key="6">
    <source>
        <dbReference type="ARBA" id="ARBA00022842"/>
    </source>
</evidence>
<feature type="domain" description="CobB/CobQ-like glutamine amidotransferase" evidence="10">
    <location>
        <begin position="255"/>
        <end position="450"/>
    </location>
</feature>
<dbReference type="PANTHER" id="PTHR43873:SF1">
    <property type="entry name" value="COBYRINATE A,C-DIAMIDE SYNTHASE"/>
    <property type="match status" value="1"/>
</dbReference>
<keyword evidence="6 8" id="KW-0460">Magnesium</keyword>
<dbReference type="SUPFAM" id="SSF52317">
    <property type="entry name" value="Class I glutamine amidotransferase-like"/>
    <property type="match status" value="1"/>
</dbReference>
<dbReference type="Gene3D" id="3.40.50.880">
    <property type="match status" value="1"/>
</dbReference>
<feature type="site" description="Increases nucleophilicity of active site Cys" evidence="8">
    <location>
        <position position="444"/>
    </location>
</feature>
<dbReference type="PANTHER" id="PTHR43873">
    <property type="entry name" value="COBYRINATE A,C-DIAMIDE SYNTHASE"/>
    <property type="match status" value="1"/>
</dbReference>
<reference evidence="11 12" key="1">
    <citation type="submission" date="2018-11" db="EMBL/GenBank/DDBJ databases">
        <title>Complete genome sequence of Leptospira kmetyi isolate LS 001/16 from soil sample associated with a leptospirosis patient in Kelantan.</title>
        <authorList>
            <person name="Muhammad Yusoff F."/>
            <person name="Muhammad Yusoff S."/>
            <person name="Ahmad M.N."/>
            <person name="Yusof N.Y."/>
            <person name="Aziah I."/>
        </authorList>
    </citation>
    <scope>NUCLEOTIDE SEQUENCE [LARGE SCALE GENOMIC DNA]</scope>
    <source>
        <strain evidence="11 12">LS 001/16</strain>
    </source>
</reference>
<keyword evidence="5 8" id="KW-0067">ATP-binding</keyword>
<dbReference type="InterPro" id="IPR002586">
    <property type="entry name" value="CobQ/CobB/MinD/ParA_Nub-bd_dom"/>
</dbReference>
<feature type="active site" description="Nucleophile" evidence="8">
    <location>
        <position position="337"/>
    </location>
</feature>
<dbReference type="NCBIfam" id="NF002204">
    <property type="entry name" value="PRK01077.1"/>
    <property type="match status" value="1"/>
</dbReference>
<dbReference type="GO" id="GO:0009236">
    <property type="term" value="P:cobalamin biosynthetic process"/>
    <property type="evidence" value="ECO:0007669"/>
    <property type="project" value="UniProtKB-UniRule"/>
</dbReference>
<dbReference type="InterPro" id="IPR004484">
    <property type="entry name" value="CbiA/CobB_synth"/>
</dbReference>
<accession>A0AAD0URM7</accession>
<comment type="domain">
    <text evidence="8">Comprises of two domains. The C-terminal domain contains the binding site for glutamine and catalyzes the hydrolysis of this substrate to glutamate and ammonia. The N-terminal domain is anticipated to bind ATP and cobyrinate and catalyzes the ultimate synthesis of the diamide product. The ammonia produced via the glutaminase domain is probably translocated to the adjacent domain via a molecular tunnel, where it reacts with an activated intermediate.</text>
</comment>
<evidence type="ECO:0000259" key="9">
    <source>
        <dbReference type="Pfam" id="PF01656"/>
    </source>
</evidence>
<dbReference type="Proteomes" id="UP000276407">
    <property type="component" value="Chromosome 2"/>
</dbReference>
<dbReference type="AlphaFoldDB" id="A0AAD0URM7"/>
<evidence type="ECO:0000256" key="1">
    <source>
        <dbReference type="ARBA" id="ARBA00001946"/>
    </source>
</evidence>
<dbReference type="PROSITE" id="PS51274">
    <property type="entry name" value="GATASE_COBBQ"/>
    <property type="match status" value="1"/>
</dbReference>
<comment type="catalytic activity">
    <reaction evidence="8">
        <text>cob(II)yrinate + 2 L-glutamine + 2 ATP + 2 H2O = cob(II)yrinate a,c diamide + 2 L-glutamate + 2 ADP + 2 phosphate + 2 H(+)</text>
        <dbReference type="Rhea" id="RHEA:26289"/>
        <dbReference type="ChEBI" id="CHEBI:15377"/>
        <dbReference type="ChEBI" id="CHEBI:15378"/>
        <dbReference type="ChEBI" id="CHEBI:29985"/>
        <dbReference type="ChEBI" id="CHEBI:30616"/>
        <dbReference type="ChEBI" id="CHEBI:43474"/>
        <dbReference type="ChEBI" id="CHEBI:58359"/>
        <dbReference type="ChEBI" id="CHEBI:58537"/>
        <dbReference type="ChEBI" id="CHEBI:58894"/>
        <dbReference type="ChEBI" id="CHEBI:456216"/>
        <dbReference type="EC" id="6.3.5.11"/>
    </reaction>
</comment>
<proteinExistence type="inferred from homology"/>
<evidence type="ECO:0000256" key="3">
    <source>
        <dbReference type="ARBA" id="ARBA00022598"/>
    </source>
</evidence>
<gene>
    <name evidence="8" type="primary">cbiA</name>
    <name evidence="11" type="ORF">EFP84_20205</name>
</gene>
<comment type="function">
    <text evidence="8">Catalyzes the ATP-dependent amidation of the two carboxylate groups at positions a and c of cobyrinate, using either L-glutamine or ammonia as the nitrogen source.</text>
</comment>
<evidence type="ECO:0000256" key="4">
    <source>
        <dbReference type="ARBA" id="ARBA00022741"/>
    </source>
</evidence>
<dbReference type="HAMAP" id="MF_00027">
    <property type="entry name" value="CobB_CbiA"/>
    <property type="match status" value="1"/>
</dbReference>
<evidence type="ECO:0000256" key="7">
    <source>
        <dbReference type="ARBA" id="ARBA00022962"/>
    </source>
</evidence>
<dbReference type="EC" id="6.3.5.11" evidence="8"/>
<evidence type="ECO:0000256" key="5">
    <source>
        <dbReference type="ARBA" id="ARBA00022840"/>
    </source>
</evidence>
<dbReference type="InterPro" id="IPR029062">
    <property type="entry name" value="Class_I_gatase-like"/>
</dbReference>
<dbReference type="GO" id="GO:0005524">
    <property type="term" value="F:ATP binding"/>
    <property type="evidence" value="ECO:0007669"/>
    <property type="project" value="UniProtKB-UniRule"/>
</dbReference>
<evidence type="ECO:0000313" key="12">
    <source>
        <dbReference type="Proteomes" id="UP000276407"/>
    </source>
</evidence>
<dbReference type="KEGG" id="lkm:EFP84_20205"/>
<dbReference type="CDD" id="cd05388">
    <property type="entry name" value="CobB_N"/>
    <property type="match status" value="1"/>
</dbReference>
<evidence type="ECO:0000256" key="2">
    <source>
        <dbReference type="ARBA" id="ARBA00022573"/>
    </source>
</evidence>
<keyword evidence="4 8" id="KW-0547">Nucleotide-binding</keyword>
<keyword evidence="7 8" id="KW-0315">Glutamine amidotransferase</keyword>
<dbReference type="Pfam" id="PF07685">
    <property type="entry name" value="GATase_3"/>
    <property type="match status" value="1"/>
</dbReference>
<dbReference type="CDD" id="cd03130">
    <property type="entry name" value="GATase1_CobB"/>
    <property type="match status" value="1"/>
</dbReference>
<evidence type="ECO:0000259" key="10">
    <source>
        <dbReference type="Pfam" id="PF07685"/>
    </source>
</evidence>
<comment type="pathway">
    <text evidence="8">Cofactor biosynthesis; adenosylcobalamin biosynthesis; cob(II)yrinate a,c-diamide from sirohydrochlorin (anaerobic route): step 10/10.</text>
</comment>
<dbReference type="GO" id="GO:0042242">
    <property type="term" value="F:cobyrinic acid a,c-diamide synthase activity"/>
    <property type="evidence" value="ECO:0007669"/>
    <property type="project" value="UniProtKB-UniRule"/>
</dbReference>
<protein>
    <recommendedName>
        <fullName evidence="8">Cobyrinate a,c-diamide synthase</fullName>
        <ecNumber evidence="8">6.3.5.11</ecNumber>
    </recommendedName>
    <alternativeName>
        <fullName evidence="8">Cobyrinic acid a,c-diamide synthetase</fullName>
    </alternativeName>
</protein>
<dbReference type="InterPro" id="IPR027417">
    <property type="entry name" value="P-loop_NTPase"/>
</dbReference>
<feature type="domain" description="CobQ/CobB/MinD/ParA nucleotide binding" evidence="9">
    <location>
        <begin position="16"/>
        <end position="179"/>
    </location>
</feature>
<dbReference type="Gene3D" id="3.40.50.300">
    <property type="entry name" value="P-loop containing nucleotide triphosphate hydrolases"/>
    <property type="match status" value="2"/>
</dbReference>
<comment type="miscellaneous">
    <text evidence="8">The a and c carboxylates of cobyrinate are activated for nucleophilic attack via formation of a phosphorylated intermediate by ATP. CbiA catalyzes first the amidation of the c-carboxylate, and then that of the a-carboxylate.</text>
</comment>
<dbReference type="NCBIfam" id="TIGR00379">
    <property type="entry name" value="cobB"/>
    <property type="match status" value="1"/>
</dbReference>
<name>A0AAD0URM7_9LEPT</name>